<gene>
    <name evidence="6" type="ORF">RM574_15700</name>
</gene>
<evidence type="ECO:0000313" key="7">
    <source>
        <dbReference type="Proteomes" id="UP001183607"/>
    </source>
</evidence>
<name>A0ABD5E6U1_9ACTN</name>
<dbReference type="InterPro" id="IPR006336">
    <property type="entry name" value="GCS2"/>
</dbReference>
<comment type="similarity">
    <text evidence="5">Belongs to the glutamate--cysteine ligase type 2 family. YbdK subfamily.</text>
</comment>
<keyword evidence="1 5" id="KW-0436">Ligase</keyword>
<reference evidence="7" key="1">
    <citation type="submission" date="2023-07" db="EMBL/GenBank/DDBJ databases">
        <title>30 novel species of actinomycetes from the DSMZ collection.</title>
        <authorList>
            <person name="Nouioui I."/>
        </authorList>
    </citation>
    <scope>NUCLEOTIDE SEQUENCE [LARGE SCALE GENOMIC DNA]</scope>
    <source>
        <strain evidence="7">DSM 41982</strain>
    </source>
</reference>
<dbReference type="PANTHER" id="PTHR36510">
    <property type="entry name" value="GLUTAMATE--CYSTEINE LIGASE 2-RELATED"/>
    <property type="match status" value="1"/>
</dbReference>
<organism evidence="6 7">
    <name type="scientific">Streptomyces evansiae</name>
    <dbReference type="NCBI Taxonomy" id="3075535"/>
    <lineage>
        <taxon>Bacteria</taxon>
        <taxon>Bacillati</taxon>
        <taxon>Actinomycetota</taxon>
        <taxon>Actinomycetes</taxon>
        <taxon>Kitasatosporales</taxon>
        <taxon>Streptomycetaceae</taxon>
        <taxon>Streptomyces</taxon>
    </lineage>
</organism>
<evidence type="ECO:0000256" key="4">
    <source>
        <dbReference type="ARBA" id="ARBA00048819"/>
    </source>
</evidence>
<dbReference type="HAMAP" id="MF_01609">
    <property type="entry name" value="Glu_cys_ligase_2"/>
    <property type="match status" value="1"/>
</dbReference>
<dbReference type="NCBIfam" id="NF010041">
    <property type="entry name" value="PRK13517.1-1"/>
    <property type="match status" value="1"/>
</dbReference>
<dbReference type="Proteomes" id="UP001183607">
    <property type="component" value="Unassembled WGS sequence"/>
</dbReference>
<dbReference type="AlphaFoldDB" id="A0ABD5E6U1"/>
<accession>A0ABD5E6U1</accession>
<evidence type="ECO:0000256" key="1">
    <source>
        <dbReference type="ARBA" id="ARBA00022598"/>
    </source>
</evidence>
<dbReference type="EMBL" id="JAVRER010000022">
    <property type="protein sequence ID" value="MDT0416937.1"/>
    <property type="molecule type" value="Genomic_DNA"/>
</dbReference>
<comment type="caution">
    <text evidence="6">The sequence shown here is derived from an EMBL/GenBank/DDBJ whole genome shotgun (WGS) entry which is preliminary data.</text>
</comment>
<keyword evidence="3 5" id="KW-0067">ATP-binding</keyword>
<dbReference type="Pfam" id="PF04107">
    <property type="entry name" value="GCS2"/>
    <property type="match status" value="1"/>
</dbReference>
<dbReference type="PANTHER" id="PTHR36510:SF1">
    <property type="entry name" value="GLUTAMATE--CYSTEINE LIGASE 2-RELATED"/>
    <property type="match status" value="1"/>
</dbReference>
<evidence type="ECO:0000256" key="2">
    <source>
        <dbReference type="ARBA" id="ARBA00022741"/>
    </source>
</evidence>
<protein>
    <recommendedName>
        <fullName evidence="5">Putative glutamate--cysteine ligase 2</fullName>
        <ecNumber evidence="5">6.3.2.2</ecNumber>
    </recommendedName>
    <alternativeName>
        <fullName evidence="5">Gamma-glutamylcysteine synthetase 2</fullName>
        <shortName evidence="5">GCS 2</shortName>
        <shortName evidence="5">Gamma-GCS 2</shortName>
    </alternativeName>
</protein>
<dbReference type="NCBIfam" id="TIGR02050">
    <property type="entry name" value="gshA_cyan_rel"/>
    <property type="match status" value="1"/>
</dbReference>
<comment type="catalytic activity">
    <reaction evidence="4 5">
        <text>L-cysteine + L-glutamate + ATP = gamma-L-glutamyl-L-cysteine + ADP + phosphate + H(+)</text>
        <dbReference type="Rhea" id="RHEA:13285"/>
        <dbReference type="ChEBI" id="CHEBI:15378"/>
        <dbReference type="ChEBI" id="CHEBI:29985"/>
        <dbReference type="ChEBI" id="CHEBI:30616"/>
        <dbReference type="ChEBI" id="CHEBI:35235"/>
        <dbReference type="ChEBI" id="CHEBI:43474"/>
        <dbReference type="ChEBI" id="CHEBI:58173"/>
        <dbReference type="ChEBI" id="CHEBI:456216"/>
        <dbReference type="EC" id="6.3.2.2"/>
    </reaction>
</comment>
<dbReference type="InterPro" id="IPR014746">
    <property type="entry name" value="Gln_synth/guanido_kin_cat_dom"/>
</dbReference>
<dbReference type="EC" id="6.3.2.2" evidence="5"/>
<dbReference type="InterPro" id="IPR011793">
    <property type="entry name" value="YbdK"/>
</dbReference>
<dbReference type="Gene3D" id="3.30.590.20">
    <property type="match status" value="1"/>
</dbReference>
<evidence type="ECO:0000256" key="3">
    <source>
        <dbReference type="ARBA" id="ARBA00022840"/>
    </source>
</evidence>
<sequence length="362" mass="38870">MRTVGVEEELLLVDEGTGEPKARAAAVLASADAAPRDHSVESELHGQQIEFATSPRADIGELAEEIKRLRVTTDALARRAGARVAALATSPLPVSPQVSDGERYRWVTDKFGALAQEQLTCGCHVHVSVSSDAEGVAVLDRIRPWLPTLLALSANSPFWQGKDTAYGSHRARVWNRWPSAGPYDIAGSPEAYDAQVRAMLGTGVLRDKGMVYFDARLSHRWPTVEVRVADVCLDARTPALLAALCRALVDTAAHEAAGRVSPAPVPTAVLRLASWQAARSGLDGELLHPVHHTPATPGEVVEALLAHAGDALKENGDRDVVEAETARLLREGNGARRQRAVYEETGSLGDVVRECARYTVGE</sequence>
<keyword evidence="2 5" id="KW-0547">Nucleotide-binding</keyword>
<evidence type="ECO:0000313" key="6">
    <source>
        <dbReference type="EMBL" id="MDT0416937.1"/>
    </source>
</evidence>
<dbReference type="GO" id="GO:0004357">
    <property type="term" value="F:glutamate-cysteine ligase activity"/>
    <property type="evidence" value="ECO:0007669"/>
    <property type="project" value="UniProtKB-EC"/>
</dbReference>
<dbReference type="RefSeq" id="WP_093854364.1">
    <property type="nucleotide sequence ID" value="NZ_JAVRER010000022.1"/>
</dbReference>
<dbReference type="InterPro" id="IPR050141">
    <property type="entry name" value="GCL_type2/YbdK_subfam"/>
</dbReference>
<dbReference type="SUPFAM" id="SSF55931">
    <property type="entry name" value="Glutamine synthetase/guanido kinase"/>
    <property type="match status" value="1"/>
</dbReference>
<dbReference type="GO" id="GO:0005524">
    <property type="term" value="F:ATP binding"/>
    <property type="evidence" value="ECO:0007669"/>
    <property type="project" value="UniProtKB-KW"/>
</dbReference>
<comment type="function">
    <text evidence="5">ATP-dependent carboxylate-amine ligase which exhibits weak glutamate--cysteine ligase activity.</text>
</comment>
<evidence type="ECO:0000256" key="5">
    <source>
        <dbReference type="HAMAP-Rule" id="MF_01609"/>
    </source>
</evidence>
<proteinExistence type="inferred from homology"/>